<proteinExistence type="predicted"/>
<protein>
    <submittedName>
        <fullName evidence="2">Tryptophan synthase beta subunit-like PLP-dependent enzyme</fullName>
    </submittedName>
</protein>
<dbReference type="PANTHER" id="PTHR42937:SF1">
    <property type="entry name" value="DIAMINOPROPIONATE AMMONIA-LYASE"/>
    <property type="match status" value="1"/>
</dbReference>
<dbReference type="GeneID" id="54480509"/>
<dbReference type="AlphaFoldDB" id="A0A6A6VV04"/>
<accession>A0A6A6VV04</accession>
<reference evidence="2" key="1">
    <citation type="journal article" date="2020" name="Stud. Mycol.">
        <title>101 Dothideomycetes genomes: a test case for predicting lifestyles and emergence of pathogens.</title>
        <authorList>
            <person name="Haridas S."/>
            <person name="Albert R."/>
            <person name="Binder M."/>
            <person name="Bloem J."/>
            <person name="Labutti K."/>
            <person name="Salamov A."/>
            <person name="Andreopoulos B."/>
            <person name="Baker S."/>
            <person name="Barry K."/>
            <person name="Bills G."/>
            <person name="Bluhm B."/>
            <person name="Cannon C."/>
            <person name="Castanera R."/>
            <person name="Culley D."/>
            <person name="Daum C."/>
            <person name="Ezra D."/>
            <person name="Gonzalez J."/>
            <person name="Henrissat B."/>
            <person name="Kuo A."/>
            <person name="Liang C."/>
            <person name="Lipzen A."/>
            <person name="Lutzoni F."/>
            <person name="Magnuson J."/>
            <person name="Mondo S."/>
            <person name="Nolan M."/>
            <person name="Ohm R."/>
            <person name="Pangilinan J."/>
            <person name="Park H.-J."/>
            <person name="Ramirez L."/>
            <person name="Alfaro M."/>
            <person name="Sun H."/>
            <person name="Tritt A."/>
            <person name="Yoshinaga Y."/>
            <person name="Zwiers L.-H."/>
            <person name="Turgeon B."/>
            <person name="Goodwin S."/>
            <person name="Spatafora J."/>
            <person name="Crous P."/>
            <person name="Grigoriev I."/>
        </authorList>
    </citation>
    <scope>NUCLEOTIDE SEQUENCE</scope>
    <source>
        <strain evidence="2">CBS 121739</strain>
    </source>
</reference>
<dbReference type="InterPro" id="IPR036052">
    <property type="entry name" value="TrpB-like_PALP_sf"/>
</dbReference>
<evidence type="ECO:0000259" key="1">
    <source>
        <dbReference type="Pfam" id="PF00291"/>
    </source>
</evidence>
<sequence>MDSFLYTNSVAASWTCPAVSNDIVHSFHRSLPDYSETRLHSLPDLATDLGVAHVVIKDESTRFGLPAFKITGASWAVYRAVCEATSLPLNVSLEVLGRAANDRGIRMVACTEGNWGQAVAQMARYLSIPATIFVPRFMSTATQATIEGEGAQVIKIEGDYDESVKRAEREAKENDALLCMDTAWPGYEKIPAWVVQGYATILSETDAQLEQLVGRPATHAFAPVGVGSWGHAVTVHYKSKTEGQRALVVAVEPDTAACLKTSLKKGMITSIETGESIMAGMNCGTVSLMAWPALRDGADAVVTVTDVEAHRAVEYLHSRQVIAGPCGASTVAAFRKISNQLGLGRESVVVLFSTEGSREYKIPE</sequence>
<dbReference type="EMBL" id="ML996583">
    <property type="protein sequence ID" value="KAF2753616.1"/>
    <property type="molecule type" value="Genomic_DNA"/>
</dbReference>
<evidence type="ECO:0000313" key="2">
    <source>
        <dbReference type="EMBL" id="KAF2753616.1"/>
    </source>
</evidence>
<dbReference type="Proteomes" id="UP000799437">
    <property type="component" value="Unassembled WGS sequence"/>
</dbReference>
<organism evidence="2 3">
    <name type="scientific">Pseudovirgaria hyperparasitica</name>
    <dbReference type="NCBI Taxonomy" id="470096"/>
    <lineage>
        <taxon>Eukaryota</taxon>
        <taxon>Fungi</taxon>
        <taxon>Dikarya</taxon>
        <taxon>Ascomycota</taxon>
        <taxon>Pezizomycotina</taxon>
        <taxon>Dothideomycetes</taxon>
        <taxon>Dothideomycetes incertae sedis</taxon>
        <taxon>Acrospermales</taxon>
        <taxon>Acrospermaceae</taxon>
        <taxon>Pseudovirgaria</taxon>
    </lineage>
</organism>
<dbReference type="Pfam" id="PF00291">
    <property type="entry name" value="PALP"/>
    <property type="match status" value="1"/>
</dbReference>
<keyword evidence="3" id="KW-1185">Reference proteome</keyword>
<feature type="domain" description="Tryptophan synthase beta chain-like PALP" evidence="1">
    <location>
        <begin position="34"/>
        <end position="353"/>
    </location>
</feature>
<dbReference type="NCBIfam" id="NF006058">
    <property type="entry name" value="PRK08206.1"/>
    <property type="match status" value="1"/>
</dbReference>
<dbReference type="InterPro" id="IPR001926">
    <property type="entry name" value="TrpB-like_PALP"/>
</dbReference>
<dbReference type="SUPFAM" id="SSF53686">
    <property type="entry name" value="Tryptophan synthase beta subunit-like PLP-dependent enzymes"/>
    <property type="match status" value="1"/>
</dbReference>
<dbReference type="RefSeq" id="XP_033596067.1">
    <property type="nucleotide sequence ID" value="XM_033739455.1"/>
</dbReference>
<dbReference type="Gene3D" id="3.40.50.1100">
    <property type="match status" value="2"/>
</dbReference>
<name>A0A6A6VV04_9PEZI</name>
<evidence type="ECO:0000313" key="3">
    <source>
        <dbReference type="Proteomes" id="UP000799437"/>
    </source>
</evidence>
<dbReference type="PANTHER" id="PTHR42937">
    <property type="match status" value="1"/>
</dbReference>
<gene>
    <name evidence="2" type="ORF">EJ05DRAFT_166110</name>
</gene>
<dbReference type="OrthoDB" id="10059875at2759"/>